<accession>A1ZWR9</accession>
<proteinExistence type="predicted"/>
<evidence type="ECO:0000313" key="2">
    <source>
        <dbReference type="Proteomes" id="UP000004095"/>
    </source>
</evidence>
<evidence type="ECO:0000313" key="1">
    <source>
        <dbReference type="EMBL" id="EAY25201.1"/>
    </source>
</evidence>
<dbReference type="EMBL" id="AAWS01000053">
    <property type="protein sequence ID" value="EAY25201.1"/>
    <property type="molecule type" value="Genomic_DNA"/>
</dbReference>
<comment type="caution">
    <text evidence="1">The sequence shown here is derived from an EMBL/GenBank/DDBJ whole genome shotgun (WGS) entry which is preliminary data.</text>
</comment>
<gene>
    <name evidence="1" type="ORF">M23134_06797</name>
</gene>
<dbReference type="AlphaFoldDB" id="A1ZWR9"/>
<sequence>MFCAWFLKIKSKPWYLNQGFFIRLQIQSGFAIFNQEI</sequence>
<reference evidence="1 2" key="1">
    <citation type="submission" date="2007-01" db="EMBL/GenBank/DDBJ databases">
        <authorList>
            <person name="Haygood M."/>
            <person name="Podell S."/>
            <person name="Anderson C."/>
            <person name="Hopkinson B."/>
            <person name="Roe K."/>
            <person name="Barbeau K."/>
            <person name="Gaasterland T."/>
            <person name="Ferriera S."/>
            <person name="Johnson J."/>
            <person name="Kravitz S."/>
            <person name="Beeson K."/>
            <person name="Sutton G."/>
            <person name="Rogers Y.-H."/>
            <person name="Friedman R."/>
            <person name="Frazier M."/>
            <person name="Venter J.C."/>
        </authorList>
    </citation>
    <scope>NUCLEOTIDE SEQUENCE [LARGE SCALE GENOMIC DNA]</scope>
    <source>
        <strain evidence="1 2">ATCC 23134</strain>
    </source>
</reference>
<keyword evidence="2" id="KW-1185">Reference proteome</keyword>
<organism evidence="1 2">
    <name type="scientific">Microscilla marina ATCC 23134</name>
    <dbReference type="NCBI Taxonomy" id="313606"/>
    <lineage>
        <taxon>Bacteria</taxon>
        <taxon>Pseudomonadati</taxon>
        <taxon>Bacteroidota</taxon>
        <taxon>Cytophagia</taxon>
        <taxon>Cytophagales</taxon>
        <taxon>Microscillaceae</taxon>
        <taxon>Microscilla</taxon>
    </lineage>
</organism>
<protein>
    <submittedName>
        <fullName evidence="1">Uncharacterized protein</fullName>
    </submittedName>
</protein>
<name>A1ZWR9_MICM2</name>
<dbReference type="Proteomes" id="UP000004095">
    <property type="component" value="Unassembled WGS sequence"/>
</dbReference>